<evidence type="ECO:0000313" key="3">
    <source>
        <dbReference type="EMBL" id="KNE59391.1"/>
    </source>
</evidence>
<feature type="region of interest" description="Disordered" evidence="1">
    <location>
        <begin position="184"/>
        <end position="266"/>
    </location>
</feature>
<keyword evidence="2" id="KW-0812">Transmembrane</keyword>
<reference evidence="3 4" key="1">
    <citation type="submission" date="2009-11" db="EMBL/GenBank/DDBJ databases">
        <title>Annotation of Allomyces macrogynus ATCC 38327.</title>
        <authorList>
            <consortium name="The Broad Institute Genome Sequencing Platform"/>
            <person name="Russ C."/>
            <person name="Cuomo C."/>
            <person name="Burger G."/>
            <person name="Gray M.W."/>
            <person name="Holland P.W.H."/>
            <person name="King N."/>
            <person name="Lang F.B.F."/>
            <person name="Roger A.J."/>
            <person name="Ruiz-Trillo I."/>
            <person name="Young S.K."/>
            <person name="Zeng Q."/>
            <person name="Gargeya S."/>
            <person name="Fitzgerald M."/>
            <person name="Haas B."/>
            <person name="Abouelleil A."/>
            <person name="Alvarado L."/>
            <person name="Arachchi H.M."/>
            <person name="Berlin A."/>
            <person name="Chapman S.B."/>
            <person name="Gearin G."/>
            <person name="Goldberg J."/>
            <person name="Griggs A."/>
            <person name="Gujja S."/>
            <person name="Hansen M."/>
            <person name="Heiman D."/>
            <person name="Howarth C."/>
            <person name="Larimer J."/>
            <person name="Lui A."/>
            <person name="MacDonald P.J.P."/>
            <person name="McCowen C."/>
            <person name="Montmayeur A."/>
            <person name="Murphy C."/>
            <person name="Neiman D."/>
            <person name="Pearson M."/>
            <person name="Priest M."/>
            <person name="Roberts A."/>
            <person name="Saif S."/>
            <person name="Shea T."/>
            <person name="Sisk P."/>
            <person name="Stolte C."/>
            <person name="Sykes S."/>
            <person name="Wortman J."/>
            <person name="Nusbaum C."/>
            <person name="Birren B."/>
        </authorList>
    </citation>
    <scope>NUCLEOTIDE SEQUENCE [LARGE SCALE GENOMIC DNA]</scope>
    <source>
        <strain evidence="3 4">ATCC 38327</strain>
    </source>
</reference>
<evidence type="ECO:0000256" key="2">
    <source>
        <dbReference type="SAM" id="Phobius"/>
    </source>
</evidence>
<name>A0A0L0SA81_ALLM3</name>
<dbReference type="OrthoDB" id="10592436at2759"/>
<keyword evidence="2" id="KW-1133">Transmembrane helix</keyword>
<feature type="compositionally biased region" description="Basic and acidic residues" evidence="1">
    <location>
        <begin position="253"/>
        <end position="263"/>
    </location>
</feature>
<keyword evidence="4" id="KW-1185">Reference proteome</keyword>
<dbReference type="Proteomes" id="UP000054350">
    <property type="component" value="Unassembled WGS sequence"/>
</dbReference>
<protein>
    <submittedName>
        <fullName evidence="3">Uncharacterized protein</fullName>
    </submittedName>
</protein>
<evidence type="ECO:0000313" key="4">
    <source>
        <dbReference type="Proteomes" id="UP000054350"/>
    </source>
</evidence>
<accession>A0A0L0SA81</accession>
<keyword evidence="2" id="KW-0472">Membrane</keyword>
<reference evidence="4" key="2">
    <citation type="submission" date="2009-11" db="EMBL/GenBank/DDBJ databases">
        <title>The Genome Sequence of Allomyces macrogynus strain ATCC 38327.</title>
        <authorList>
            <consortium name="The Broad Institute Genome Sequencing Platform"/>
            <person name="Russ C."/>
            <person name="Cuomo C."/>
            <person name="Shea T."/>
            <person name="Young S.K."/>
            <person name="Zeng Q."/>
            <person name="Koehrsen M."/>
            <person name="Haas B."/>
            <person name="Borodovsky M."/>
            <person name="Guigo R."/>
            <person name="Alvarado L."/>
            <person name="Berlin A."/>
            <person name="Borenstein D."/>
            <person name="Chen Z."/>
            <person name="Engels R."/>
            <person name="Freedman E."/>
            <person name="Gellesch M."/>
            <person name="Goldberg J."/>
            <person name="Griggs A."/>
            <person name="Gujja S."/>
            <person name="Heiman D."/>
            <person name="Hepburn T."/>
            <person name="Howarth C."/>
            <person name="Jen D."/>
            <person name="Larson L."/>
            <person name="Lewis B."/>
            <person name="Mehta T."/>
            <person name="Park D."/>
            <person name="Pearson M."/>
            <person name="Roberts A."/>
            <person name="Saif S."/>
            <person name="Shenoy N."/>
            <person name="Sisk P."/>
            <person name="Stolte C."/>
            <person name="Sykes S."/>
            <person name="Walk T."/>
            <person name="White J."/>
            <person name="Yandava C."/>
            <person name="Burger G."/>
            <person name="Gray M.W."/>
            <person name="Holland P.W.H."/>
            <person name="King N."/>
            <person name="Lang F.B.F."/>
            <person name="Roger A.J."/>
            <person name="Ruiz-Trillo I."/>
            <person name="Lander E."/>
            <person name="Nusbaum C."/>
        </authorList>
    </citation>
    <scope>NUCLEOTIDE SEQUENCE [LARGE SCALE GENOMIC DNA]</scope>
    <source>
        <strain evidence="4">ATCC 38327</strain>
    </source>
</reference>
<feature type="transmembrane region" description="Helical" evidence="2">
    <location>
        <begin position="37"/>
        <end position="62"/>
    </location>
</feature>
<evidence type="ECO:0000256" key="1">
    <source>
        <dbReference type="SAM" id="MobiDB-lite"/>
    </source>
</evidence>
<dbReference type="VEuPathDB" id="FungiDB:AMAG_03675"/>
<feature type="region of interest" description="Disordered" evidence="1">
    <location>
        <begin position="94"/>
        <end position="135"/>
    </location>
</feature>
<feature type="compositionally biased region" description="Low complexity" evidence="1">
    <location>
        <begin position="208"/>
        <end position="251"/>
    </location>
</feature>
<proteinExistence type="predicted"/>
<feature type="compositionally biased region" description="Basic residues" evidence="1">
    <location>
        <begin position="98"/>
        <end position="113"/>
    </location>
</feature>
<organism evidence="3 4">
    <name type="scientific">Allomyces macrogynus (strain ATCC 38327)</name>
    <name type="common">Allomyces javanicus var. macrogynus</name>
    <dbReference type="NCBI Taxonomy" id="578462"/>
    <lineage>
        <taxon>Eukaryota</taxon>
        <taxon>Fungi</taxon>
        <taxon>Fungi incertae sedis</taxon>
        <taxon>Blastocladiomycota</taxon>
        <taxon>Blastocladiomycetes</taxon>
        <taxon>Blastocladiales</taxon>
        <taxon>Blastocladiaceae</taxon>
        <taxon>Allomyces</taxon>
    </lineage>
</organism>
<sequence length="718" mass="77580">MVDVLQPFRDAAAIAAAAPPTQTLPPRVPLTRPLLEVAALTLILAATAAAAAYLVVPVLAAIRKELRRAARPAAPGHAHARVSAAHPPAITTTTTPVRHQRRHQHAARRRKAVHTPPNAYRAPPVTAAPRRRSSATWNATATDAMLTHTSQESLLAPAPVLSASDPRRVSGLVSRPASVARFADADTLPHAPTPRLVLPDAPLPDIDPPTLSRSSSARIRRISSQSRDSALGLSASLPSSSATSPAASPIAVRQRDLAPDPRVRRAAPPAPLALLPEEPPVPGPGNLAYPPLPPRLPPAAPVFVDDFDRRRYSAPTTTWHAATPLSPTFSALSHRRSVASSVAASAWSRHRRESLALLRDTRDHLRTLMQHPVSQSTTWWAPRFAIVRPLAMRARRTVYVVRDLVRELARAEMDEELDLDDEDEVGSWIPSPHDSEDMNDAWPHHTNTPPPWTSQFSPTRPISGIASPTSPSTPTGRELVMALTTVAEAQRHKAVYDRLHPTTHGGVAPDPAATTSLVEILEVVYPPAGATGAATDLQEVLILAPLYPGSVDDVMRQRMLAALERTEVVLFFLVHVCMVAEAGVAFRDSFRLEHILVKDVEVPVVRSNLIMFGYQHMLVQEEIGGGDEDGDRVIPPSTRVAAQQILRRLFLGAPPEEAARLARYFDVQRDMQSLHTVYAAVERISGTVADSVVGDSLDSCADADEHATVADHALVDPV</sequence>
<gene>
    <name evidence="3" type="ORF">AMAG_03675</name>
</gene>
<dbReference type="EMBL" id="GG745334">
    <property type="protein sequence ID" value="KNE59391.1"/>
    <property type="molecule type" value="Genomic_DNA"/>
</dbReference>
<dbReference type="AlphaFoldDB" id="A0A0L0SA81"/>